<protein>
    <recommendedName>
        <fullName evidence="4">DUF4783 domain-containing protein</fullName>
    </recommendedName>
</protein>
<evidence type="ECO:0000313" key="2">
    <source>
        <dbReference type="EMBL" id="RWU08122.1"/>
    </source>
</evidence>
<feature type="chain" id="PRO_5018547816" description="DUF4783 domain-containing protein" evidence="1">
    <location>
        <begin position="19"/>
        <end position="123"/>
    </location>
</feature>
<comment type="caution">
    <text evidence="2">The sequence shown here is derived from an EMBL/GenBank/DDBJ whole genome shotgun (WGS) entry which is preliminary data.</text>
</comment>
<proteinExistence type="predicted"/>
<sequence>MKTTILLAAILSSCNLFSQTLTITSGKNRIVTDAKDFASVQSSFFESDSMIFTLNDGKTGKDSVICYILIALKKSATSKPFWITAKDDVVISGLKKIDLKQSKMVITIRRKHNKDKIFIVDVS</sequence>
<dbReference type="EMBL" id="SAYW01000002">
    <property type="protein sequence ID" value="RWU08122.1"/>
    <property type="molecule type" value="Genomic_DNA"/>
</dbReference>
<dbReference type="AlphaFoldDB" id="A0A3S3PC20"/>
<gene>
    <name evidence="2" type="ORF">DPV69_07005</name>
</gene>
<evidence type="ECO:0000313" key="3">
    <source>
        <dbReference type="Proteomes" id="UP000284120"/>
    </source>
</evidence>
<organism evidence="2 3">
    <name type="scientific">Pedobacter chitinilyticus</name>
    <dbReference type="NCBI Taxonomy" id="2233776"/>
    <lineage>
        <taxon>Bacteria</taxon>
        <taxon>Pseudomonadati</taxon>
        <taxon>Bacteroidota</taxon>
        <taxon>Sphingobacteriia</taxon>
        <taxon>Sphingobacteriales</taxon>
        <taxon>Sphingobacteriaceae</taxon>
        <taxon>Pedobacter</taxon>
    </lineage>
</organism>
<reference evidence="2 3" key="1">
    <citation type="submission" date="2018-06" db="EMBL/GenBank/DDBJ databases">
        <title>Pedobacter endophyticus sp. nov., an endophytic bacterium isolated from a leaf of Triticum aestivum.</title>
        <authorList>
            <person name="Zhang L."/>
        </authorList>
    </citation>
    <scope>NUCLEOTIDE SEQUENCE [LARGE SCALE GENOMIC DNA]</scope>
    <source>
        <strain evidence="2 3">CM134L-2</strain>
    </source>
</reference>
<accession>A0A3S3PC20</accession>
<keyword evidence="1" id="KW-0732">Signal</keyword>
<name>A0A3S3PC20_9SPHI</name>
<evidence type="ECO:0008006" key="4">
    <source>
        <dbReference type="Google" id="ProtNLM"/>
    </source>
</evidence>
<dbReference type="RefSeq" id="WP_113646647.1">
    <property type="nucleotide sequence ID" value="NZ_QMHN01000002.1"/>
</dbReference>
<feature type="signal peptide" evidence="1">
    <location>
        <begin position="1"/>
        <end position="18"/>
    </location>
</feature>
<evidence type="ECO:0000256" key="1">
    <source>
        <dbReference type="SAM" id="SignalP"/>
    </source>
</evidence>
<dbReference type="Proteomes" id="UP000284120">
    <property type="component" value="Unassembled WGS sequence"/>
</dbReference>
<keyword evidence="3" id="KW-1185">Reference proteome</keyword>